<accession>A0A1Y1CPU7</accession>
<evidence type="ECO:0000313" key="2">
    <source>
        <dbReference type="EMBL" id="BAX81972.1"/>
    </source>
</evidence>
<keyword evidence="1" id="KW-0472">Membrane</keyword>
<keyword evidence="3" id="KW-1185">Reference proteome</keyword>
<dbReference type="OrthoDB" id="998157at2"/>
<dbReference type="EMBL" id="AP018042">
    <property type="protein sequence ID" value="BAX81972.1"/>
    <property type="molecule type" value="Genomic_DNA"/>
</dbReference>
<keyword evidence="1" id="KW-0812">Transmembrane</keyword>
<feature type="transmembrane region" description="Helical" evidence="1">
    <location>
        <begin position="134"/>
        <end position="160"/>
    </location>
</feature>
<proteinExistence type="predicted"/>
<evidence type="ECO:0008006" key="4">
    <source>
        <dbReference type="Google" id="ProtNLM"/>
    </source>
</evidence>
<dbReference type="AlphaFoldDB" id="A0A1Y1CPU7"/>
<reference evidence="2 3" key="1">
    <citation type="journal article" date="2018" name="Mar. Genomics">
        <title>Complete genome sequence of Marinifilaceae bacterium strain SPP2, isolated from the Antarctic marine sediment.</title>
        <authorList>
            <person name="Watanabe M."/>
            <person name="Kojima H."/>
            <person name="Fukui M."/>
        </authorList>
    </citation>
    <scope>NUCLEOTIDE SEQUENCE [LARGE SCALE GENOMIC DNA]</scope>
    <source>
        <strain evidence="2 3">SPP2</strain>
    </source>
</reference>
<feature type="transmembrane region" description="Helical" evidence="1">
    <location>
        <begin position="172"/>
        <end position="195"/>
    </location>
</feature>
<evidence type="ECO:0000313" key="3">
    <source>
        <dbReference type="Proteomes" id="UP000218267"/>
    </source>
</evidence>
<feature type="transmembrane region" description="Helical" evidence="1">
    <location>
        <begin position="9"/>
        <end position="34"/>
    </location>
</feature>
<organism evidence="2 3">
    <name type="scientific">Labilibaculum antarcticum</name>
    <dbReference type="NCBI Taxonomy" id="1717717"/>
    <lineage>
        <taxon>Bacteria</taxon>
        <taxon>Pseudomonadati</taxon>
        <taxon>Bacteroidota</taxon>
        <taxon>Bacteroidia</taxon>
        <taxon>Marinilabiliales</taxon>
        <taxon>Marinifilaceae</taxon>
        <taxon>Labilibaculum</taxon>
    </lineage>
</organism>
<dbReference type="Proteomes" id="UP000218267">
    <property type="component" value="Chromosome"/>
</dbReference>
<evidence type="ECO:0000256" key="1">
    <source>
        <dbReference type="SAM" id="Phobius"/>
    </source>
</evidence>
<dbReference type="KEGG" id="mbas:ALGA_3680"/>
<name>A0A1Y1CPU7_9BACT</name>
<reference evidence="3" key="2">
    <citation type="journal article" date="2020" name="Antonie Van Leeuwenhoek">
        <title>Labilibaculum antarcticum sp. nov., a novel facultative anaerobic, psychrotorelant bacterium isolated from marine sediment of Antarctica.</title>
        <authorList>
            <person name="Watanabe M."/>
            <person name="Kojima H."/>
            <person name="Fukui M."/>
        </authorList>
    </citation>
    <scope>NUCLEOTIDE SEQUENCE [LARGE SCALE GENOMIC DNA]</scope>
    <source>
        <strain evidence="3">SPP2</strain>
    </source>
</reference>
<feature type="transmembrane region" description="Helical" evidence="1">
    <location>
        <begin position="54"/>
        <end position="78"/>
    </location>
</feature>
<protein>
    <recommendedName>
        <fullName evidence="4">Yip1 domain-containing protein</fullName>
    </recommendedName>
</protein>
<gene>
    <name evidence="2" type="ORF">ALGA_3680</name>
</gene>
<keyword evidence="1" id="KW-1133">Transmembrane helix</keyword>
<sequence>MIQKIFNPFVYIAGLKSLLNGLLIILATSIVGYLSHTHFPDIISVKIGFSSPVWYFVVQSLLNWLSISILLYLAAIILSKSSVRMLDIFGTQALARYPYFFAAFFAFSDSMQEFSSFLTWTFLHSGEPVEISTFSVILAITLIILTLLLTIWMVTLMFNAYKISANLKGAKLVTSFIVAMIGAMILSGYLSSILIQNIQ</sequence>
<dbReference type="RefSeq" id="WP_096431873.1">
    <property type="nucleotide sequence ID" value="NZ_AP018042.1"/>
</dbReference>